<dbReference type="PANTHER" id="PTHR43356:SF2">
    <property type="entry name" value="PHOSPHATE ACETYLTRANSFERASE"/>
    <property type="match status" value="1"/>
</dbReference>
<dbReference type="RefSeq" id="WP_275469536.1">
    <property type="nucleotide sequence ID" value="NZ_CP110232.1"/>
</dbReference>
<dbReference type="InterPro" id="IPR050500">
    <property type="entry name" value="Phos_Acetyltrans/Butyryltrans"/>
</dbReference>
<dbReference type="GO" id="GO:0016746">
    <property type="term" value="F:acyltransferase activity"/>
    <property type="evidence" value="ECO:0007669"/>
    <property type="project" value="UniProtKB-KW"/>
</dbReference>
<dbReference type="PANTHER" id="PTHR43356">
    <property type="entry name" value="PHOSPHATE ACETYLTRANSFERASE"/>
    <property type="match status" value="1"/>
</dbReference>
<organism evidence="4 5">
    <name type="scientific">Vagococcus intermedius</name>
    <dbReference type="NCBI Taxonomy" id="2991418"/>
    <lineage>
        <taxon>Bacteria</taxon>
        <taxon>Bacillati</taxon>
        <taxon>Bacillota</taxon>
        <taxon>Bacilli</taxon>
        <taxon>Lactobacillales</taxon>
        <taxon>Enterococcaceae</taxon>
        <taxon>Vagococcus</taxon>
    </lineage>
</organism>
<sequence>MTELATVAVAGATQSMIEHVIVPAVKAKMCRFILFSSDALSCESQEVECRQSSNPESVVSDTVQAIVNKEASVLMKGSIHTSAILREVLKKENGLRKEKVLSQVSVITLDDSGRQFIMTDPALNIQPDVSQKIAITKNAIEVAHKLGITQPKAAILSSVEEVNPKMPSSVEAAEVAKYFEKNPLEATVEGPISMDIATDKSAAMIKNYQGAIKGDADILVVPGIDAGNLLYKAFTHFIPSTVSGAIVGAAVPVALSSRSDNAATKLASLKLAIQSR</sequence>
<evidence type="ECO:0000313" key="4">
    <source>
        <dbReference type="EMBL" id="WEG73736.1"/>
    </source>
</evidence>
<keyword evidence="2 4" id="KW-0012">Acyltransferase</keyword>
<accession>A0AAF0CVP7</accession>
<keyword evidence="5" id="KW-1185">Reference proteome</keyword>
<dbReference type="Proteomes" id="UP001179647">
    <property type="component" value="Chromosome"/>
</dbReference>
<evidence type="ECO:0000313" key="5">
    <source>
        <dbReference type="Proteomes" id="UP001179647"/>
    </source>
</evidence>
<dbReference type="AlphaFoldDB" id="A0AAF0CVP7"/>
<feature type="domain" description="Phosphate acetyl/butaryl transferase" evidence="3">
    <location>
        <begin position="63"/>
        <end position="268"/>
    </location>
</feature>
<evidence type="ECO:0000259" key="3">
    <source>
        <dbReference type="Pfam" id="PF01515"/>
    </source>
</evidence>
<proteinExistence type="predicted"/>
<dbReference type="EMBL" id="CP110232">
    <property type="protein sequence ID" value="WEG73736.1"/>
    <property type="molecule type" value="Genomic_DNA"/>
</dbReference>
<dbReference type="Pfam" id="PF01515">
    <property type="entry name" value="PTA_PTB"/>
    <property type="match status" value="1"/>
</dbReference>
<evidence type="ECO:0000256" key="2">
    <source>
        <dbReference type="ARBA" id="ARBA00023315"/>
    </source>
</evidence>
<dbReference type="KEGG" id="vie:OL234_02160"/>
<dbReference type="Gene3D" id="3.40.718.10">
    <property type="entry name" value="Isopropylmalate Dehydrogenase"/>
    <property type="match status" value="1"/>
</dbReference>
<dbReference type="SUPFAM" id="SSF53659">
    <property type="entry name" value="Isocitrate/Isopropylmalate dehydrogenase-like"/>
    <property type="match status" value="1"/>
</dbReference>
<reference evidence="4" key="1">
    <citation type="submission" date="2022-10" db="EMBL/GenBank/DDBJ databases">
        <title>Vagococcus sp. isolated from poultry meat.</title>
        <authorList>
            <person name="Johansson P."/>
            <person name="Bjorkroth J."/>
        </authorList>
    </citation>
    <scope>NUCLEOTIDE SEQUENCE</scope>
    <source>
        <strain evidence="4">STAA11</strain>
    </source>
</reference>
<gene>
    <name evidence="4" type="ORF">OL234_02160</name>
</gene>
<evidence type="ECO:0000256" key="1">
    <source>
        <dbReference type="ARBA" id="ARBA00022679"/>
    </source>
</evidence>
<protein>
    <submittedName>
        <fullName evidence="4">Phosphate acyltransferase</fullName>
    </submittedName>
</protein>
<keyword evidence="1" id="KW-0808">Transferase</keyword>
<name>A0AAF0CVP7_9ENTE</name>
<dbReference type="InterPro" id="IPR002505">
    <property type="entry name" value="PTA_PTB"/>
</dbReference>